<accession>A0A2T4BSQ0</accession>
<sequence length="689" mass="76788">MTTISESNVDVLIVGSGPAGLMMATWMAKCGINARIVEKRGTKVFNGQADGLQCRTLEILDSLGIGHRAWREANHMLEICLWNPDGNGVIRRSDRIPDTIPGISRFQQVVLHQGRIERFFLDAIAEASDIRVERGVVPSSLQIDESLVEDDAAYPITVTLRHLTEEEATPKQSSTSGNGQAVQDGLFRSNLAKDDTQDLLELSKLNGKANREEIVHAKYLIGADGAHSWTRNQLGLKLEGESTDYIWGVLDIVPITDFPDIRMRCAIHSANNGSVMVIPRENKLVRLYIQLTTTEKTGDGSSRADRSKINPQVILESAQRIMAPYKITYRKLDWWTAYQIGQRVGTSFSVHERVFLAGDAVHTHSPKAGQGMNVSMQDTFNLGWKVASVVKRHAKRSILKTYESERRGIAQELIAFDHKFSRLFSGRPAKDVMDAEGISMEEFKAAFLKGHMFASGIAVNYGASLLVAKKGSSEEQRDGSNVMVANARDKVISDESLCTGITVGMRIPSHKVLNQADARPWHLQELLPSNGRWRIVVFAGDINDNEQRGRLEKLAQDFGAQNAFLHLYTPEGAKYDEVFELLLVHNAPRTSVTIFDFPEPFRPFDKIDGWDYNKIFVDDVSYHEGFGNIYGALGIPQSGCLVIVRPDQYVSYVGPMDDSAAVNRFFGGFMRIQERSARVHTGRHPENAQ</sequence>
<proteinExistence type="inferred from homology"/>
<dbReference type="Gene3D" id="3.50.50.60">
    <property type="entry name" value="FAD/NAD(P)-binding domain"/>
    <property type="match status" value="1"/>
</dbReference>
<evidence type="ECO:0000313" key="7">
    <source>
        <dbReference type="EMBL" id="PTB72347.1"/>
    </source>
</evidence>
<dbReference type="SUPFAM" id="SSF51905">
    <property type="entry name" value="FAD/NAD(P)-binding domain"/>
    <property type="match status" value="1"/>
</dbReference>
<evidence type="ECO:0000256" key="2">
    <source>
        <dbReference type="ARBA" id="ARBA00022630"/>
    </source>
</evidence>
<dbReference type="SUPFAM" id="SSF54373">
    <property type="entry name" value="FAD-linked reductases, C-terminal domain"/>
    <property type="match status" value="1"/>
</dbReference>
<dbReference type="SUPFAM" id="SSF52833">
    <property type="entry name" value="Thioredoxin-like"/>
    <property type="match status" value="1"/>
</dbReference>
<dbReference type="Pfam" id="PF01494">
    <property type="entry name" value="FAD_binding_3"/>
    <property type="match status" value="1"/>
</dbReference>
<name>A0A2T4BSQ0_TRILO</name>
<dbReference type="PANTHER" id="PTHR43004:SF20">
    <property type="entry name" value="2-MONOOXYGENASE, PUTATIVE (AFU_ORTHOLOGUE AFUA_1G13660)-RELATED"/>
    <property type="match status" value="1"/>
</dbReference>
<dbReference type="InterPro" id="IPR012941">
    <property type="entry name" value="Phe_hydrox_C_dim_dom"/>
</dbReference>
<evidence type="ECO:0000256" key="4">
    <source>
        <dbReference type="ARBA" id="ARBA00023002"/>
    </source>
</evidence>
<dbReference type="GO" id="GO:0071949">
    <property type="term" value="F:FAD binding"/>
    <property type="evidence" value="ECO:0007669"/>
    <property type="project" value="InterPro"/>
</dbReference>
<dbReference type="PANTHER" id="PTHR43004">
    <property type="entry name" value="TRK SYSTEM POTASSIUM UPTAKE PROTEIN"/>
    <property type="match status" value="1"/>
</dbReference>
<dbReference type="GO" id="GO:0016787">
    <property type="term" value="F:hydrolase activity"/>
    <property type="evidence" value="ECO:0007669"/>
    <property type="project" value="UniProtKB-KW"/>
</dbReference>
<dbReference type="InterPro" id="IPR036188">
    <property type="entry name" value="FAD/NAD-bd_sf"/>
</dbReference>
<evidence type="ECO:0000259" key="5">
    <source>
        <dbReference type="Pfam" id="PF01494"/>
    </source>
</evidence>
<feature type="domain" description="Phenol hydroxylase-like C-terminal dimerisation" evidence="6">
    <location>
        <begin position="459"/>
        <end position="672"/>
    </location>
</feature>
<evidence type="ECO:0000256" key="1">
    <source>
        <dbReference type="ARBA" id="ARBA00007801"/>
    </source>
</evidence>
<keyword evidence="4" id="KW-0560">Oxidoreductase</keyword>
<organism evidence="7 8">
    <name type="scientific">Trichoderma longibrachiatum ATCC 18648</name>
    <dbReference type="NCBI Taxonomy" id="983965"/>
    <lineage>
        <taxon>Eukaryota</taxon>
        <taxon>Fungi</taxon>
        <taxon>Dikarya</taxon>
        <taxon>Ascomycota</taxon>
        <taxon>Pezizomycotina</taxon>
        <taxon>Sordariomycetes</taxon>
        <taxon>Hypocreomycetidae</taxon>
        <taxon>Hypocreales</taxon>
        <taxon>Hypocreaceae</taxon>
        <taxon>Trichoderma</taxon>
    </lineage>
</organism>
<feature type="domain" description="FAD-binding" evidence="5">
    <location>
        <begin position="9"/>
        <end position="416"/>
    </location>
</feature>
<keyword evidence="2" id="KW-0285">Flavoprotein</keyword>
<reference evidence="7 8" key="1">
    <citation type="submission" date="2016-07" db="EMBL/GenBank/DDBJ databases">
        <title>Multiple horizontal gene transfer events from other fungi enriched the ability of initially mycotrophic Trichoderma (Ascomycota) to feed on dead plant biomass.</title>
        <authorList>
            <consortium name="DOE Joint Genome Institute"/>
            <person name="Aerts A."/>
            <person name="Atanasova L."/>
            <person name="Chenthamara K."/>
            <person name="Zhang J."/>
            <person name="Grujic M."/>
            <person name="Henrissat B."/>
            <person name="Kuo A."/>
            <person name="Salamov A."/>
            <person name="Lipzen A."/>
            <person name="Labutti K."/>
            <person name="Barry K."/>
            <person name="Miao Y."/>
            <person name="Rahimi M.J."/>
            <person name="Shen Q."/>
            <person name="Grigoriev I.V."/>
            <person name="Kubicek C.P."/>
            <person name="Druzhinina I.S."/>
        </authorList>
    </citation>
    <scope>NUCLEOTIDE SEQUENCE [LARGE SCALE GENOMIC DNA]</scope>
    <source>
        <strain evidence="7 8">ATCC 18648</strain>
    </source>
</reference>
<dbReference type="Gene3D" id="3.30.9.10">
    <property type="entry name" value="D-Amino Acid Oxidase, subunit A, domain 2"/>
    <property type="match status" value="1"/>
</dbReference>
<dbReference type="InterPro" id="IPR036249">
    <property type="entry name" value="Thioredoxin-like_sf"/>
</dbReference>
<dbReference type="Pfam" id="PF07976">
    <property type="entry name" value="Phe_hydrox_dim"/>
    <property type="match status" value="1"/>
</dbReference>
<dbReference type="CDD" id="cd02979">
    <property type="entry name" value="PHOX_C"/>
    <property type="match status" value="1"/>
</dbReference>
<evidence type="ECO:0000256" key="3">
    <source>
        <dbReference type="ARBA" id="ARBA00022827"/>
    </source>
</evidence>
<dbReference type="STRING" id="983965.A0A2T4BSQ0"/>
<dbReference type="GO" id="GO:0016709">
    <property type="term" value="F:oxidoreductase activity, acting on paired donors, with incorporation or reduction of molecular oxygen, NAD(P)H as one donor, and incorporation of one atom of oxygen"/>
    <property type="evidence" value="ECO:0007669"/>
    <property type="project" value="UniProtKB-ARBA"/>
</dbReference>
<dbReference type="Gene3D" id="3.40.30.20">
    <property type="match status" value="1"/>
</dbReference>
<evidence type="ECO:0000259" key="6">
    <source>
        <dbReference type="Pfam" id="PF07976"/>
    </source>
</evidence>
<dbReference type="EMBL" id="KZ679142">
    <property type="protein sequence ID" value="PTB72347.1"/>
    <property type="molecule type" value="Genomic_DNA"/>
</dbReference>
<gene>
    <name evidence="7" type="ORF">M440DRAFT_1363969</name>
</gene>
<comment type="similarity">
    <text evidence="1">Belongs to the PheA/TfdB FAD monooxygenase family.</text>
</comment>
<dbReference type="InterPro" id="IPR050641">
    <property type="entry name" value="RIFMO-like"/>
</dbReference>
<dbReference type="PRINTS" id="PR00420">
    <property type="entry name" value="RNGMNOXGNASE"/>
</dbReference>
<dbReference type="AlphaFoldDB" id="A0A2T4BSQ0"/>
<dbReference type="OrthoDB" id="1716816at2759"/>
<keyword evidence="8" id="KW-1185">Reference proteome</keyword>
<protein>
    <submittedName>
        <fullName evidence="7">Family 16 glycoside hydrolase</fullName>
    </submittedName>
</protein>
<dbReference type="Proteomes" id="UP000240760">
    <property type="component" value="Unassembled WGS sequence"/>
</dbReference>
<evidence type="ECO:0000313" key="8">
    <source>
        <dbReference type="Proteomes" id="UP000240760"/>
    </source>
</evidence>
<dbReference type="InterPro" id="IPR002938">
    <property type="entry name" value="FAD-bd"/>
</dbReference>
<dbReference type="InterPro" id="IPR038220">
    <property type="entry name" value="PHOX_C_sf"/>
</dbReference>
<keyword evidence="3" id="KW-0274">FAD</keyword>
<keyword evidence="7" id="KW-0378">Hydrolase</keyword>